<feature type="transmembrane region" description="Helical" evidence="1">
    <location>
        <begin position="54"/>
        <end position="73"/>
    </location>
</feature>
<keyword evidence="1" id="KW-1133">Transmembrane helix</keyword>
<evidence type="ECO:0000313" key="3">
    <source>
        <dbReference type="Proteomes" id="UP000236151"/>
    </source>
</evidence>
<evidence type="ECO:0000256" key="1">
    <source>
        <dbReference type="SAM" id="Phobius"/>
    </source>
</evidence>
<gene>
    <name evidence="2" type="ORF">CDQ84_06225</name>
</gene>
<dbReference type="Proteomes" id="UP000236151">
    <property type="component" value="Unassembled WGS sequence"/>
</dbReference>
<protein>
    <recommendedName>
        <fullName evidence="4">GAF domain-containing protein</fullName>
    </recommendedName>
</protein>
<organism evidence="2 3">
    <name type="scientific">Clostridium thermosuccinogenes</name>
    <dbReference type="NCBI Taxonomy" id="84032"/>
    <lineage>
        <taxon>Bacteria</taxon>
        <taxon>Bacillati</taxon>
        <taxon>Bacillota</taxon>
        <taxon>Clostridia</taxon>
        <taxon>Eubacteriales</taxon>
        <taxon>Clostridiaceae</taxon>
        <taxon>Clostridium</taxon>
    </lineage>
</organism>
<sequence length="265" mass="30673">MDMKGKQKIVLRVIFVSFIPVLLNYLAKSENCLDDLQKSGFIGQNINIRLWKDIFLLISALFTTIFLSIKLACLEANQKIIANQRESLIKYNKEIFFKALGNKLMTTDKNINVRIFVQKKGILLHVKKILAKITNGYIQYKEIFTIRNIEGLADTGITKNLSFEVCPEPQGLVGQCYKLRTIIFEDNFKRNCINYNITEYQKSKLNDIEFWLCAPIFNEKGEIISIVSFDSAQKVNISKANKSVWIDMVTNYCQFLYEYLPELFG</sequence>
<accession>A0A2K2FHQ5</accession>
<keyword evidence="1" id="KW-0812">Transmembrane</keyword>
<evidence type="ECO:0000313" key="2">
    <source>
        <dbReference type="EMBL" id="PNU00418.1"/>
    </source>
</evidence>
<comment type="caution">
    <text evidence="2">The sequence shown here is derived from an EMBL/GenBank/DDBJ whole genome shotgun (WGS) entry which is preliminary data.</text>
</comment>
<dbReference type="AlphaFoldDB" id="A0A2K2FHQ5"/>
<dbReference type="KEGG" id="cthd:CDO33_05035"/>
<reference evidence="2 3" key="1">
    <citation type="submission" date="2017-06" db="EMBL/GenBank/DDBJ databases">
        <title>Investigating the central metabolism of Clostridium thermosuccinogenes.</title>
        <authorList>
            <person name="Koendjbiharie J.G."/>
            <person name="van Kranenburg R."/>
        </authorList>
    </citation>
    <scope>NUCLEOTIDE SEQUENCE [LARGE SCALE GENOMIC DNA]</scope>
    <source>
        <strain evidence="2 3">DSM 5806</strain>
    </source>
</reference>
<proteinExistence type="predicted"/>
<keyword evidence="1" id="KW-0472">Membrane</keyword>
<name>A0A2K2FHQ5_9CLOT</name>
<evidence type="ECO:0008006" key="4">
    <source>
        <dbReference type="Google" id="ProtNLM"/>
    </source>
</evidence>
<feature type="transmembrane region" description="Helical" evidence="1">
    <location>
        <begin position="9"/>
        <end position="27"/>
    </location>
</feature>
<dbReference type="EMBL" id="NIOJ01000011">
    <property type="protein sequence ID" value="PNU00418.1"/>
    <property type="molecule type" value="Genomic_DNA"/>
</dbReference>
<keyword evidence="3" id="KW-1185">Reference proteome</keyword>